<dbReference type="Gene3D" id="2.30.42.10">
    <property type="match status" value="1"/>
</dbReference>
<sequence length="98" mass="10215">QVHDNSPASACGLRTDDFLLSFGPHSQATLASARDFKAAVQAAANTPTEIWVQRPGVGRLRLSLTPQAWSGQGLLGCTVHMNPQLGRSPSAAAPRPAG</sequence>
<dbReference type="GO" id="GO:0070682">
    <property type="term" value="P:proteasome regulatory particle assembly"/>
    <property type="evidence" value="ECO:0007669"/>
    <property type="project" value="InterPro"/>
</dbReference>
<dbReference type="OrthoDB" id="72325at2759"/>
<dbReference type="Proteomes" id="UP000664859">
    <property type="component" value="Unassembled WGS sequence"/>
</dbReference>
<dbReference type="PANTHER" id="PTHR12651">
    <property type="entry name" value="26S PROTEASOME NON-ATPASE REGULATORY SUBUNIT 9"/>
    <property type="match status" value="1"/>
</dbReference>
<proteinExistence type="predicted"/>
<feature type="non-terminal residue" evidence="1">
    <location>
        <position position="1"/>
    </location>
</feature>
<evidence type="ECO:0000313" key="2">
    <source>
        <dbReference type="Proteomes" id="UP000664859"/>
    </source>
</evidence>
<comment type="caution">
    <text evidence="1">The sequence shown here is derived from an EMBL/GenBank/DDBJ whole genome shotgun (WGS) entry which is preliminary data.</text>
</comment>
<evidence type="ECO:0000313" key="1">
    <source>
        <dbReference type="EMBL" id="KAG5189580.1"/>
    </source>
</evidence>
<organism evidence="1 2">
    <name type="scientific">Tribonema minus</name>
    <dbReference type="NCBI Taxonomy" id="303371"/>
    <lineage>
        <taxon>Eukaryota</taxon>
        <taxon>Sar</taxon>
        <taxon>Stramenopiles</taxon>
        <taxon>Ochrophyta</taxon>
        <taxon>PX clade</taxon>
        <taxon>Xanthophyceae</taxon>
        <taxon>Tribonematales</taxon>
        <taxon>Tribonemataceae</taxon>
        <taxon>Tribonema</taxon>
    </lineage>
</organism>
<dbReference type="PANTHER" id="PTHR12651:SF1">
    <property type="entry name" value="26S PROTEASOME NON-ATPASE REGULATORY SUBUNIT 9"/>
    <property type="match status" value="1"/>
</dbReference>
<gene>
    <name evidence="1" type="ORF">JKP88DRAFT_176671</name>
</gene>
<dbReference type="GO" id="GO:0005634">
    <property type="term" value="C:nucleus"/>
    <property type="evidence" value="ECO:0007669"/>
    <property type="project" value="TreeGrafter"/>
</dbReference>
<reference evidence="1" key="1">
    <citation type="submission" date="2021-02" db="EMBL/GenBank/DDBJ databases">
        <title>First Annotated Genome of the Yellow-green Alga Tribonema minus.</title>
        <authorList>
            <person name="Mahan K.M."/>
        </authorList>
    </citation>
    <scope>NUCLEOTIDE SEQUENCE</scope>
    <source>
        <strain evidence="1">UTEX B ZZ1240</strain>
    </source>
</reference>
<dbReference type="InterPro" id="IPR036034">
    <property type="entry name" value="PDZ_sf"/>
</dbReference>
<keyword evidence="2" id="KW-1185">Reference proteome</keyword>
<dbReference type="SUPFAM" id="SSF50156">
    <property type="entry name" value="PDZ domain-like"/>
    <property type="match status" value="1"/>
</dbReference>
<dbReference type="AlphaFoldDB" id="A0A836CK48"/>
<dbReference type="GO" id="GO:0005737">
    <property type="term" value="C:cytoplasm"/>
    <property type="evidence" value="ECO:0007669"/>
    <property type="project" value="TreeGrafter"/>
</dbReference>
<dbReference type="InterPro" id="IPR035269">
    <property type="entry name" value="PSMD9"/>
</dbReference>
<dbReference type="EMBL" id="JAFCMP010000047">
    <property type="protein sequence ID" value="KAG5189580.1"/>
    <property type="molecule type" value="Genomic_DNA"/>
</dbReference>
<evidence type="ECO:0008006" key="3">
    <source>
        <dbReference type="Google" id="ProtNLM"/>
    </source>
</evidence>
<accession>A0A836CK48</accession>
<name>A0A836CK48_9STRA</name>
<protein>
    <recommendedName>
        <fullName evidence="3">26S proteasome non-ATPase regulatory subunit 9</fullName>
    </recommendedName>
</protein>